<accession>A0A5C7GW58</accession>
<feature type="region of interest" description="Disordered" evidence="1">
    <location>
        <begin position="142"/>
        <end position="171"/>
    </location>
</feature>
<dbReference type="Proteomes" id="UP000323000">
    <property type="component" value="Chromosome 12"/>
</dbReference>
<organism evidence="2 3">
    <name type="scientific">Acer yangbiense</name>
    <dbReference type="NCBI Taxonomy" id="1000413"/>
    <lineage>
        <taxon>Eukaryota</taxon>
        <taxon>Viridiplantae</taxon>
        <taxon>Streptophyta</taxon>
        <taxon>Embryophyta</taxon>
        <taxon>Tracheophyta</taxon>
        <taxon>Spermatophyta</taxon>
        <taxon>Magnoliopsida</taxon>
        <taxon>eudicotyledons</taxon>
        <taxon>Gunneridae</taxon>
        <taxon>Pentapetalae</taxon>
        <taxon>rosids</taxon>
        <taxon>malvids</taxon>
        <taxon>Sapindales</taxon>
        <taxon>Sapindaceae</taxon>
        <taxon>Hippocastanoideae</taxon>
        <taxon>Acereae</taxon>
        <taxon>Acer</taxon>
    </lineage>
</organism>
<proteinExistence type="predicted"/>
<gene>
    <name evidence="2" type="ORF">EZV62_024612</name>
</gene>
<dbReference type="OrthoDB" id="1750575at2759"/>
<evidence type="ECO:0000256" key="1">
    <source>
        <dbReference type="SAM" id="MobiDB-lite"/>
    </source>
</evidence>
<sequence>MYIRGRGKIGYLTGETKAHEKTNSTYATWDAENSMIMSWLVNAMEEEISANYMCYPIAKELWDNVSQMYSDLGNQSQIYKLQLKLGDIRQGESSVTGARIFKFLVGLNVEFDEVRGWIIGRQPLPSISEVFSKVRREESRQSVMLGKKESGGPVESSALASATVANRPYNN</sequence>
<protein>
    <recommendedName>
        <fullName evidence="4">Retrotransposon Copia-like N-terminal domain-containing protein</fullName>
    </recommendedName>
</protein>
<dbReference type="PANTHER" id="PTHR37610">
    <property type="entry name" value="CCHC-TYPE DOMAIN-CONTAINING PROTEIN"/>
    <property type="match status" value="1"/>
</dbReference>
<name>A0A5C7GW58_9ROSI</name>
<dbReference type="AlphaFoldDB" id="A0A5C7GW58"/>
<dbReference type="EMBL" id="VAHF01000012">
    <property type="protein sequence ID" value="TXG48737.1"/>
    <property type="molecule type" value="Genomic_DNA"/>
</dbReference>
<evidence type="ECO:0008006" key="4">
    <source>
        <dbReference type="Google" id="ProtNLM"/>
    </source>
</evidence>
<reference evidence="3" key="1">
    <citation type="journal article" date="2019" name="Gigascience">
        <title>De novo genome assembly of the endangered Acer yangbiense, a plant species with extremely small populations endemic to Yunnan Province, China.</title>
        <authorList>
            <person name="Yang J."/>
            <person name="Wariss H.M."/>
            <person name="Tao L."/>
            <person name="Zhang R."/>
            <person name="Yun Q."/>
            <person name="Hollingsworth P."/>
            <person name="Dao Z."/>
            <person name="Luo G."/>
            <person name="Guo H."/>
            <person name="Ma Y."/>
            <person name="Sun W."/>
        </authorList>
    </citation>
    <scope>NUCLEOTIDE SEQUENCE [LARGE SCALE GENOMIC DNA]</scope>
    <source>
        <strain evidence="3">cv. Malutang</strain>
    </source>
</reference>
<dbReference type="PANTHER" id="PTHR37610:SF47">
    <property type="entry name" value="RETROTRANSPOSON COPIA-LIKE N-TERMINAL DOMAIN-CONTAINING PROTEIN"/>
    <property type="match status" value="1"/>
</dbReference>
<evidence type="ECO:0000313" key="2">
    <source>
        <dbReference type="EMBL" id="TXG48737.1"/>
    </source>
</evidence>
<evidence type="ECO:0000313" key="3">
    <source>
        <dbReference type="Proteomes" id="UP000323000"/>
    </source>
</evidence>
<comment type="caution">
    <text evidence="2">The sequence shown here is derived from an EMBL/GenBank/DDBJ whole genome shotgun (WGS) entry which is preliminary data.</text>
</comment>
<feature type="compositionally biased region" description="Polar residues" evidence="1">
    <location>
        <begin position="158"/>
        <end position="171"/>
    </location>
</feature>
<keyword evidence="3" id="KW-1185">Reference proteome</keyword>